<feature type="region of interest" description="Disordered" evidence="1">
    <location>
        <begin position="127"/>
        <end position="147"/>
    </location>
</feature>
<keyword evidence="4" id="KW-1185">Reference proteome</keyword>
<evidence type="ECO:0000256" key="1">
    <source>
        <dbReference type="SAM" id="MobiDB-lite"/>
    </source>
</evidence>
<feature type="region of interest" description="Disordered" evidence="1">
    <location>
        <begin position="160"/>
        <end position="179"/>
    </location>
</feature>
<dbReference type="CDD" id="cd17039">
    <property type="entry name" value="Ubl_ubiquitin_like"/>
    <property type="match status" value="1"/>
</dbReference>
<feature type="domain" description="Ubiquitin-like" evidence="2">
    <location>
        <begin position="70"/>
        <end position="118"/>
    </location>
</feature>
<accession>A0A8J2SW31</accession>
<dbReference type="PROSITE" id="PS50053">
    <property type="entry name" value="UBIQUITIN_2"/>
    <property type="match status" value="1"/>
</dbReference>
<organism evidence="3 4">
    <name type="scientific">Pelagomonas calceolata</name>
    <dbReference type="NCBI Taxonomy" id="35677"/>
    <lineage>
        <taxon>Eukaryota</taxon>
        <taxon>Sar</taxon>
        <taxon>Stramenopiles</taxon>
        <taxon>Ochrophyta</taxon>
        <taxon>Pelagophyceae</taxon>
        <taxon>Pelagomonadales</taxon>
        <taxon>Pelagomonadaceae</taxon>
        <taxon>Pelagomonas</taxon>
    </lineage>
</organism>
<gene>
    <name evidence="3" type="ORF">PECAL_4P23300</name>
</gene>
<reference evidence="3" key="1">
    <citation type="submission" date="2021-11" db="EMBL/GenBank/DDBJ databases">
        <authorList>
            <consortium name="Genoscope - CEA"/>
            <person name="William W."/>
        </authorList>
    </citation>
    <scope>NUCLEOTIDE SEQUENCE</scope>
</reference>
<evidence type="ECO:0000313" key="3">
    <source>
        <dbReference type="EMBL" id="CAH0375012.1"/>
    </source>
</evidence>
<evidence type="ECO:0000313" key="4">
    <source>
        <dbReference type="Proteomes" id="UP000789595"/>
    </source>
</evidence>
<dbReference type="InterPro" id="IPR029071">
    <property type="entry name" value="Ubiquitin-like_domsf"/>
</dbReference>
<dbReference type="SUPFAM" id="SSF54236">
    <property type="entry name" value="Ubiquitin-like"/>
    <property type="match status" value="1"/>
</dbReference>
<name>A0A8J2SW31_9STRA</name>
<dbReference type="AlphaFoldDB" id="A0A8J2SW31"/>
<proteinExistence type="predicted"/>
<comment type="caution">
    <text evidence="3">The sequence shown here is derived from an EMBL/GenBank/DDBJ whole genome shotgun (WGS) entry which is preliminary data.</text>
</comment>
<protein>
    <recommendedName>
        <fullName evidence="2">Ubiquitin-like domain-containing protein</fullName>
    </recommendedName>
</protein>
<evidence type="ECO:0000259" key="2">
    <source>
        <dbReference type="PROSITE" id="PS50053"/>
    </source>
</evidence>
<dbReference type="Proteomes" id="UP000789595">
    <property type="component" value="Unassembled WGS sequence"/>
</dbReference>
<dbReference type="Gene3D" id="3.10.20.90">
    <property type="entry name" value="Phosphatidylinositol 3-kinase Catalytic Subunit, Chain A, domain 1"/>
    <property type="match status" value="1"/>
</dbReference>
<dbReference type="InterPro" id="IPR000626">
    <property type="entry name" value="Ubiquitin-like_dom"/>
</dbReference>
<sequence length="194" mass="21495">MGEWERRWRGPPHDKSLDELPMATVRFLDSLRVMVADTYPGGPGDVVAIRPGDDSEEDDDCDDWEGKMLTARDVCDHVRETLGWSSKNLRVTWNGRALRDKETLYAAGVRFDSTIHVVDAARVKEEGELPGKSAAPVAGAEPGEVSPVKREFPVEAAEEVLEAPNPYAPAPAEPDDDWRARTRLVCSPQGPVRY</sequence>
<dbReference type="EMBL" id="CAKKNE010000004">
    <property type="protein sequence ID" value="CAH0375012.1"/>
    <property type="molecule type" value="Genomic_DNA"/>
</dbReference>